<comment type="caution">
    <text evidence="2">The sequence shown here is derived from an EMBL/GenBank/DDBJ whole genome shotgun (WGS) entry which is preliminary data.</text>
</comment>
<dbReference type="EMBL" id="JBFXLS010000033">
    <property type="protein sequence ID" value="KAL2825938.1"/>
    <property type="molecule type" value="Genomic_DNA"/>
</dbReference>
<keyword evidence="1" id="KW-0812">Transmembrane</keyword>
<accession>A0ABR4IDW6</accession>
<proteinExistence type="predicted"/>
<keyword evidence="1" id="KW-1133">Transmembrane helix</keyword>
<keyword evidence="1" id="KW-0472">Membrane</keyword>
<evidence type="ECO:0000313" key="2">
    <source>
        <dbReference type="EMBL" id="KAL2825938.1"/>
    </source>
</evidence>
<name>A0ABR4IDW6_9EURO</name>
<organism evidence="2 3">
    <name type="scientific">Aspergillus cavernicola</name>
    <dbReference type="NCBI Taxonomy" id="176166"/>
    <lineage>
        <taxon>Eukaryota</taxon>
        <taxon>Fungi</taxon>
        <taxon>Dikarya</taxon>
        <taxon>Ascomycota</taxon>
        <taxon>Pezizomycotina</taxon>
        <taxon>Eurotiomycetes</taxon>
        <taxon>Eurotiomycetidae</taxon>
        <taxon>Eurotiales</taxon>
        <taxon>Aspergillaceae</taxon>
        <taxon>Aspergillus</taxon>
        <taxon>Aspergillus subgen. Nidulantes</taxon>
    </lineage>
</organism>
<keyword evidence="3" id="KW-1185">Reference proteome</keyword>
<evidence type="ECO:0000313" key="3">
    <source>
        <dbReference type="Proteomes" id="UP001610335"/>
    </source>
</evidence>
<reference evidence="2 3" key="1">
    <citation type="submission" date="2024-07" db="EMBL/GenBank/DDBJ databases">
        <title>Section-level genome sequencing and comparative genomics of Aspergillus sections Usti and Cavernicolus.</title>
        <authorList>
            <consortium name="Lawrence Berkeley National Laboratory"/>
            <person name="Nybo J.L."/>
            <person name="Vesth T.C."/>
            <person name="Theobald S."/>
            <person name="Frisvad J.C."/>
            <person name="Larsen T.O."/>
            <person name="Kjaerboelling I."/>
            <person name="Rothschild-Mancinelli K."/>
            <person name="Lyhne E.K."/>
            <person name="Kogle M.E."/>
            <person name="Barry K."/>
            <person name="Clum A."/>
            <person name="Na H."/>
            <person name="Ledsgaard L."/>
            <person name="Lin J."/>
            <person name="Lipzen A."/>
            <person name="Kuo A."/>
            <person name="Riley R."/>
            <person name="Mondo S."/>
            <person name="LaButti K."/>
            <person name="Haridas S."/>
            <person name="Pangalinan J."/>
            <person name="Salamov A.A."/>
            <person name="Simmons B.A."/>
            <person name="Magnuson J.K."/>
            <person name="Chen J."/>
            <person name="Drula E."/>
            <person name="Henrissat B."/>
            <person name="Wiebenga A."/>
            <person name="Lubbers R.J."/>
            <person name="Gomes A.C."/>
            <person name="Makela M.R."/>
            <person name="Stajich J."/>
            <person name="Grigoriev I.V."/>
            <person name="Mortensen U.H."/>
            <person name="De vries R.P."/>
            <person name="Baker S.E."/>
            <person name="Andersen M.R."/>
        </authorList>
    </citation>
    <scope>NUCLEOTIDE SEQUENCE [LARGE SCALE GENOMIC DNA]</scope>
    <source>
        <strain evidence="2 3">CBS 600.67</strain>
    </source>
</reference>
<evidence type="ECO:0000256" key="1">
    <source>
        <dbReference type="SAM" id="Phobius"/>
    </source>
</evidence>
<gene>
    <name evidence="2" type="ORF">BDW59DRAFT_161316</name>
</gene>
<protein>
    <submittedName>
        <fullName evidence="2">Uncharacterized protein</fullName>
    </submittedName>
</protein>
<sequence length="94" mass="10942">MPPLLEQTLQILSLLLIANLFRLFLGYIDTLMRRQRDRVRMVVMGREWAEGRVLDLLPVLDPDPDTGGRGRRRQDLAELEFLGHLQDILMEDVT</sequence>
<feature type="transmembrane region" description="Helical" evidence="1">
    <location>
        <begin position="12"/>
        <end position="32"/>
    </location>
</feature>
<dbReference type="Proteomes" id="UP001610335">
    <property type="component" value="Unassembled WGS sequence"/>
</dbReference>